<organism evidence="1 2">
    <name type="scientific">Imshaugia aleurites</name>
    <dbReference type="NCBI Taxonomy" id="172621"/>
    <lineage>
        <taxon>Eukaryota</taxon>
        <taxon>Fungi</taxon>
        <taxon>Dikarya</taxon>
        <taxon>Ascomycota</taxon>
        <taxon>Pezizomycotina</taxon>
        <taxon>Lecanoromycetes</taxon>
        <taxon>OSLEUM clade</taxon>
        <taxon>Lecanoromycetidae</taxon>
        <taxon>Lecanorales</taxon>
        <taxon>Lecanorineae</taxon>
        <taxon>Parmeliaceae</taxon>
        <taxon>Imshaugia</taxon>
    </lineage>
</organism>
<dbReference type="Proteomes" id="UP000664534">
    <property type="component" value="Unassembled WGS sequence"/>
</dbReference>
<proteinExistence type="predicted"/>
<accession>A0A8H3IM61</accession>
<name>A0A8H3IM61_9LECA</name>
<evidence type="ECO:0000313" key="2">
    <source>
        <dbReference type="Proteomes" id="UP000664534"/>
    </source>
</evidence>
<gene>
    <name evidence="1" type="ORF">IMSHALPRED_006100</name>
</gene>
<comment type="caution">
    <text evidence="1">The sequence shown here is derived from an EMBL/GenBank/DDBJ whole genome shotgun (WGS) entry which is preliminary data.</text>
</comment>
<protein>
    <submittedName>
        <fullName evidence="1">Uncharacterized protein</fullName>
    </submittedName>
</protein>
<dbReference type="OrthoDB" id="5422579at2759"/>
<dbReference type="AlphaFoldDB" id="A0A8H3IM61"/>
<dbReference type="EMBL" id="CAJPDT010000035">
    <property type="protein sequence ID" value="CAF9924098.1"/>
    <property type="molecule type" value="Genomic_DNA"/>
</dbReference>
<keyword evidence="2" id="KW-1185">Reference proteome</keyword>
<sequence>MAFAGNDMMEMFPSHMTMALWKLESLELQITPRTSDTVDQVNTEALGILPHLLEQMTGLRRLDLRLLTAECIKAQSRLRPRPLDDTCYTYSQVFPHHCKFRHLQRLYLAGLAIDGLEMFLLLFHQMPVLQRLWLDHIDLLGGKWEGVVEAMRIRGAFIPRELLSFEGSFRQDGGQWWLGTPDEEYEECLALRAYSKYAEEGGHHPSLPADAEDSLSINYFHEIYHTADQERVRAFWLRIQRIEDRRI</sequence>
<dbReference type="SUPFAM" id="SSF52047">
    <property type="entry name" value="RNI-like"/>
    <property type="match status" value="1"/>
</dbReference>
<reference evidence="1" key="1">
    <citation type="submission" date="2021-03" db="EMBL/GenBank/DDBJ databases">
        <authorList>
            <person name="Tagirdzhanova G."/>
        </authorList>
    </citation>
    <scope>NUCLEOTIDE SEQUENCE</scope>
</reference>
<evidence type="ECO:0000313" key="1">
    <source>
        <dbReference type="EMBL" id="CAF9924098.1"/>
    </source>
</evidence>